<evidence type="ECO:0008006" key="4">
    <source>
        <dbReference type="Google" id="ProtNLM"/>
    </source>
</evidence>
<dbReference type="Pfam" id="PF14042">
    <property type="entry name" value="DUF4247"/>
    <property type="match status" value="1"/>
</dbReference>
<keyword evidence="1" id="KW-0472">Membrane</keyword>
<protein>
    <recommendedName>
        <fullName evidence="4">DUF4247 domain-containing protein</fullName>
    </recommendedName>
</protein>
<dbReference type="InterPro" id="IPR025341">
    <property type="entry name" value="DUF4247"/>
</dbReference>
<keyword evidence="1" id="KW-1133">Transmembrane helix</keyword>
<reference evidence="3" key="1">
    <citation type="submission" date="2016-10" db="EMBL/GenBank/DDBJ databases">
        <authorList>
            <person name="Varghese N."/>
            <person name="Submissions S."/>
        </authorList>
    </citation>
    <scope>NUCLEOTIDE SEQUENCE [LARGE SCALE GENOMIC DNA]</scope>
    <source>
        <strain evidence="3">DSM 45460</strain>
    </source>
</reference>
<name>A0A1G9CBA0_ACTMZ</name>
<keyword evidence="1" id="KW-0812">Transmembrane</keyword>
<proteinExistence type="predicted"/>
<dbReference type="Proteomes" id="UP000199213">
    <property type="component" value="Unassembled WGS sequence"/>
</dbReference>
<evidence type="ECO:0000313" key="3">
    <source>
        <dbReference type="Proteomes" id="UP000199213"/>
    </source>
</evidence>
<accession>A0A1G9CBA0</accession>
<dbReference type="RefSeq" id="WP_092629086.1">
    <property type="nucleotide sequence ID" value="NZ_FNFM01000008.1"/>
</dbReference>
<feature type="transmembrane region" description="Helical" evidence="1">
    <location>
        <begin position="6"/>
        <end position="26"/>
    </location>
</feature>
<evidence type="ECO:0000256" key="1">
    <source>
        <dbReference type="SAM" id="Phobius"/>
    </source>
</evidence>
<sequence>MKPKFWFVIAGMTAFLALIIAMVMIFSTGTGPRAYVAKNYTRAVQLDKPGDDDNKAYTSKLEPSAVADDITDTWEPVSQYAEGSGIYLRYSDDAVIVRPRNRGSVIHVMELDEAYNHYHHVVGGVWGWGGPHGQTFRGGGPGSGK</sequence>
<dbReference type="OrthoDB" id="3783200at2"/>
<organism evidence="2 3">
    <name type="scientific">Actinopolyspora mzabensis</name>
    <dbReference type="NCBI Taxonomy" id="995066"/>
    <lineage>
        <taxon>Bacteria</taxon>
        <taxon>Bacillati</taxon>
        <taxon>Actinomycetota</taxon>
        <taxon>Actinomycetes</taxon>
        <taxon>Actinopolysporales</taxon>
        <taxon>Actinopolysporaceae</taxon>
        <taxon>Actinopolyspora</taxon>
    </lineage>
</organism>
<dbReference type="EMBL" id="FNFM01000008">
    <property type="protein sequence ID" value="SDK48958.1"/>
    <property type="molecule type" value="Genomic_DNA"/>
</dbReference>
<keyword evidence="3" id="KW-1185">Reference proteome</keyword>
<dbReference type="AlphaFoldDB" id="A0A1G9CBA0"/>
<evidence type="ECO:0000313" key="2">
    <source>
        <dbReference type="EMBL" id="SDK48958.1"/>
    </source>
</evidence>
<gene>
    <name evidence="2" type="ORF">SAMN04487820_108227</name>
</gene>